<proteinExistence type="predicted"/>
<evidence type="ECO:0000313" key="2">
    <source>
        <dbReference type="EMBL" id="MXO62051.1"/>
    </source>
</evidence>
<reference evidence="2 3" key="1">
    <citation type="submission" date="2019-12" db="EMBL/GenBank/DDBJ databases">
        <title>Genomic-based taxomic classification of the family Erythrobacteraceae.</title>
        <authorList>
            <person name="Xu L."/>
        </authorList>
    </citation>
    <scope>NUCLEOTIDE SEQUENCE [LARGE SCALE GENOMIC DNA]</scope>
    <source>
        <strain evidence="2 3">MCCC 1A09965</strain>
    </source>
</reference>
<gene>
    <name evidence="2" type="ORF">GRI48_03410</name>
</gene>
<accession>A0A844YCZ5</accession>
<dbReference type="CDD" id="cd04301">
    <property type="entry name" value="NAT_SF"/>
    <property type="match status" value="1"/>
</dbReference>
<dbReference type="PROSITE" id="PS51186">
    <property type="entry name" value="GNAT"/>
    <property type="match status" value="1"/>
</dbReference>
<dbReference type="InterPro" id="IPR000182">
    <property type="entry name" value="GNAT_dom"/>
</dbReference>
<dbReference type="Proteomes" id="UP000445582">
    <property type="component" value="Unassembled WGS sequence"/>
</dbReference>
<dbReference type="GO" id="GO:0016747">
    <property type="term" value="F:acyltransferase activity, transferring groups other than amino-acyl groups"/>
    <property type="evidence" value="ECO:0007669"/>
    <property type="project" value="InterPro"/>
</dbReference>
<comment type="caution">
    <text evidence="2">The sequence shown here is derived from an EMBL/GenBank/DDBJ whole genome shotgun (WGS) entry which is preliminary data.</text>
</comment>
<dbReference type="Pfam" id="PF00583">
    <property type="entry name" value="Acetyltransf_1"/>
    <property type="match status" value="1"/>
</dbReference>
<protein>
    <submittedName>
        <fullName evidence="2">GNAT family N-acetyltransferase</fullName>
    </submittedName>
</protein>
<sequence length="192" mass="20809">MVTELENGTPVCIRTITPGDNALMRAGIARMSQRSRYLRFFSGGATPPDWVIDRLLDADGVKHMAWGAIDLAADGQPAIGAVHAFRNDDDPDCAEFSIAILDEWHGLGLGKLLTATILLDAQAEGIERFHVETLHENRSAIDFVRSIGGRQSGTADVTIPYTLDVSEALAVLEQEADPPGMARVFAVLRPTR</sequence>
<dbReference type="Gene3D" id="3.40.630.30">
    <property type="match status" value="1"/>
</dbReference>
<keyword evidence="2" id="KW-0808">Transferase</keyword>
<name>A0A844YCZ5_9SPHN</name>
<dbReference type="SUPFAM" id="SSF55729">
    <property type="entry name" value="Acyl-CoA N-acyltransferases (Nat)"/>
    <property type="match status" value="1"/>
</dbReference>
<dbReference type="EMBL" id="WTYN01000001">
    <property type="protein sequence ID" value="MXO62051.1"/>
    <property type="molecule type" value="Genomic_DNA"/>
</dbReference>
<keyword evidence="3" id="KW-1185">Reference proteome</keyword>
<evidence type="ECO:0000313" key="3">
    <source>
        <dbReference type="Proteomes" id="UP000445582"/>
    </source>
</evidence>
<dbReference type="OrthoDB" id="7617982at2"/>
<organism evidence="2 3">
    <name type="scientific">Qipengyuania oceanensis</name>
    <dbReference type="NCBI Taxonomy" id="1463597"/>
    <lineage>
        <taxon>Bacteria</taxon>
        <taxon>Pseudomonadati</taxon>
        <taxon>Pseudomonadota</taxon>
        <taxon>Alphaproteobacteria</taxon>
        <taxon>Sphingomonadales</taxon>
        <taxon>Erythrobacteraceae</taxon>
        <taxon>Qipengyuania</taxon>
    </lineage>
</organism>
<feature type="domain" description="N-acetyltransferase" evidence="1">
    <location>
        <begin position="11"/>
        <end position="178"/>
    </location>
</feature>
<evidence type="ECO:0000259" key="1">
    <source>
        <dbReference type="PROSITE" id="PS51186"/>
    </source>
</evidence>
<dbReference type="InterPro" id="IPR016181">
    <property type="entry name" value="Acyl_CoA_acyltransferase"/>
</dbReference>
<dbReference type="AlphaFoldDB" id="A0A844YCZ5"/>